<sequence length="243" mass="26361">MAPYRNLRFKLCVSILALILTVFIFSTANAQRNRGMNADGDVMSGSNSSSGGFVNQDGWMIGFNGGYESPLGEVKQSYQGSPTFGVNLFRRMGNLLYSGTVDYRSYKPLTDLQQISYDDTDYYSASFSKLKGIGLYLGIAYELPISSDMNVYGGVNGGVVMISYKITIDDASFSSTEEVSNAQSTYIAPKIGLNFMLSRSLGMALEGRYSLGTVGANYNSRTGGSVSKGFNSIAGNLFLTYQF</sequence>
<comment type="caution">
    <text evidence="2">The sequence shown here is derived from an EMBL/GenBank/DDBJ whole genome shotgun (WGS) entry which is preliminary data.</text>
</comment>
<evidence type="ECO:0000313" key="3">
    <source>
        <dbReference type="Proteomes" id="UP000286701"/>
    </source>
</evidence>
<dbReference type="OrthoDB" id="791707at2"/>
<evidence type="ECO:0000313" key="2">
    <source>
        <dbReference type="EMBL" id="RWY57265.1"/>
    </source>
</evidence>
<dbReference type="SUPFAM" id="SSF56925">
    <property type="entry name" value="OMPA-like"/>
    <property type="match status" value="1"/>
</dbReference>
<keyword evidence="1" id="KW-0732">Signal</keyword>
<feature type="signal peptide" evidence="1">
    <location>
        <begin position="1"/>
        <end position="30"/>
    </location>
</feature>
<organism evidence="2 3">
    <name type="scientific">Mucilaginibacter gilvus</name>
    <dbReference type="NCBI Taxonomy" id="2305909"/>
    <lineage>
        <taxon>Bacteria</taxon>
        <taxon>Pseudomonadati</taxon>
        <taxon>Bacteroidota</taxon>
        <taxon>Sphingobacteriia</taxon>
        <taxon>Sphingobacteriales</taxon>
        <taxon>Sphingobacteriaceae</taxon>
        <taxon>Mucilaginibacter</taxon>
    </lineage>
</organism>
<feature type="chain" id="PRO_5018752802" description="Outer membrane protein beta-barrel domain-containing protein" evidence="1">
    <location>
        <begin position="31"/>
        <end position="243"/>
    </location>
</feature>
<keyword evidence="3" id="KW-1185">Reference proteome</keyword>
<accession>A0A3S3ZAR8</accession>
<name>A0A3S3ZAR8_9SPHI</name>
<dbReference type="RefSeq" id="WP_128531771.1">
    <property type="nucleotide sequence ID" value="NZ_SBIW01000001.1"/>
</dbReference>
<dbReference type="EMBL" id="SBIW01000001">
    <property type="protein sequence ID" value="RWY57265.1"/>
    <property type="molecule type" value="Genomic_DNA"/>
</dbReference>
<dbReference type="AlphaFoldDB" id="A0A3S3ZAR8"/>
<protein>
    <recommendedName>
        <fullName evidence="4">Outer membrane protein beta-barrel domain-containing protein</fullName>
    </recommendedName>
</protein>
<dbReference type="Proteomes" id="UP000286701">
    <property type="component" value="Unassembled WGS sequence"/>
</dbReference>
<proteinExistence type="predicted"/>
<evidence type="ECO:0000256" key="1">
    <source>
        <dbReference type="SAM" id="SignalP"/>
    </source>
</evidence>
<evidence type="ECO:0008006" key="4">
    <source>
        <dbReference type="Google" id="ProtNLM"/>
    </source>
</evidence>
<reference evidence="2 3" key="1">
    <citation type="submission" date="2019-01" db="EMBL/GenBank/DDBJ databases">
        <title>Mucilaginibacter antarcticum sp. nov., isolated from antarctic soil.</title>
        <authorList>
            <person name="Yan Y.-Q."/>
            <person name="Du Z.-J."/>
        </authorList>
    </citation>
    <scope>NUCLEOTIDE SEQUENCE [LARGE SCALE GENOMIC DNA]</scope>
    <source>
        <strain evidence="2 3">F01003</strain>
    </source>
</reference>
<gene>
    <name evidence="2" type="ORF">EPL05_01670</name>
</gene>
<dbReference type="InterPro" id="IPR011250">
    <property type="entry name" value="OMP/PagP_B-barrel"/>
</dbReference>